<dbReference type="Proteomes" id="UP001224775">
    <property type="component" value="Unassembled WGS sequence"/>
</dbReference>
<dbReference type="EC" id="1.-.-.-" evidence="3"/>
<dbReference type="SUPFAM" id="SSF51735">
    <property type="entry name" value="NAD(P)-binding Rossmann-fold domains"/>
    <property type="match status" value="1"/>
</dbReference>
<dbReference type="PRINTS" id="PR00081">
    <property type="entry name" value="GDHRDH"/>
</dbReference>
<dbReference type="Pfam" id="PF13561">
    <property type="entry name" value="adh_short_C2"/>
    <property type="match status" value="1"/>
</dbReference>
<keyword evidence="2 3" id="KW-0560">Oxidoreductase</keyword>
<evidence type="ECO:0000256" key="2">
    <source>
        <dbReference type="ARBA" id="ARBA00023002"/>
    </source>
</evidence>
<gene>
    <name evidence="3" type="ORF">QTG54_013871</name>
</gene>
<evidence type="ECO:0000313" key="4">
    <source>
        <dbReference type="Proteomes" id="UP001224775"/>
    </source>
</evidence>
<protein>
    <submittedName>
        <fullName evidence="3">SDR family NAD(P)-dependent oxidoreductase</fullName>
        <ecNumber evidence="3">1.-.-.-</ecNumber>
    </submittedName>
</protein>
<dbReference type="PRINTS" id="PR00080">
    <property type="entry name" value="SDRFAMILY"/>
</dbReference>
<comment type="similarity">
    <text evidence="1">Belongs to the short-chain dehydrogenases/reductases (SDR) family.</text>
</comment>
<proteinExistence type="inferred from homology"/>
<evidence type="ECO:0000313" key="3">
    <source>
        <dbReference type="EMBL" id="KAK1735257.1"/>
    </source>
</evidence>
<keyword evidence="4" id="KW-1185">Reference proteome</keyword>
<reference evidence="3" key="1">
    <citation type="submission" date="2023-06" db="EMBL/GenBank/DDBJ databases">
        <title>Survivors Of The Sea: Transcriptome response of Skeletonema marinoi to long-term dormancy.</title>
        <authorList>
            <person name="Pinder M.I.M."/>
            <person name="Kourtchenko O."/>
            <person name="Robertson E.K."/>
            <person name="Larsson T."/>
            <person name="Maumus F."/>
            <person name="Osuna-Cruz C.M."/>
            <person name="Vancaester E."/>
            <person name="Stenow R."/>
            <person name="Vandepoele K."/>
            <person name="Ploug H."/>
            <person name="Bruchert V."/>
            <person name="Godhe A."/>
            <person name="Topel M."/>
        </authorList>
    </citation>
    <scope>NUCLEOTIDE SEQUENCE</scope>
    <source>
        <strain evidence="3">R05AC</strain>
    </source>
</reference>
<dbReference type="Gene3D" id="3.40.50.720">
    <property type="entry name" value="NAD(P)-binding Rossmann-like Domain"/>
    <property type="match status" value="1"/>
</dbReference>
<dbReference type="AlphaFoldDB" id="A0AAD8XX36"/>
<sequence>MSDQKFAAKTIIITGAGGNFGRAGCIHFAKLGARIAAMDNNDSALLETLREVNAAVDGEAPVIQTYICDVTDPKSVQETVEKISNDFGEINMLWNNAGYQGQIKPTLEYDPVDFARVMNINVTGMFIVLQSVAKEMASQKKADGDTTVSHPFSIVNTASVAALRGTPAMVAYSSSKAAILAMTVSSAKDLAPHGIRVNSISPALIGPGFMWTRQNELHAASGSPYFSSDPEQVAQAKVGGVPMKRLGSIDEVIKSVAYLLSDDSSYTTGTNLVVDGGLSAGLKA</sequence>
<evidence type="ECO:0000256" key="1">
    <source>
        <dbReference type="ARBA" id="ARBA00006484"/>
    </source>
</evidence>
<organism evidence="3 4">
    <name type="scientific">Skeletonema marinoi</name>
    <dbReference type="NCBI Taxonomy" id="267567"/>
    <lineage>
        <taxon>Eukaryota</taxon>
        <taxon>Sar</taxon>
        <taxon>Stramenopiles</taxon>
        <taxon>Ochrophyta</taxon>
        <taxon>Bacillariophyta</taxon>
        <taxon>Coscinodiscophyceae</taxon>
        <taxon>Thalassiosirophycidae</taxon>
        <taxon>Thalassiosirales</taxon>
        <taxon>Skeletonemataceae</taxon>
        <taxon>Skeletonema</taxon>
        <taxon>Skeletonema marinoi-dohrnii complex</taxon>
    </lineage>
</organism>
<dbReference type="EMBL" id="JATAAI010000034">
    <property type="protein sequence ID" value="KAK1735257.1"/>
    <property type="molecule type" value="Genomic_DNA"/>
</dbReference>
<dbReference type="FunFam" id="3.40.50.720:FF:000084">
    <property type="entry name" value="Short-chain dehydrogenase reductase"/>
    <property type="match status" value="1"/>
</dbReference>
<name>A0AAD8XX36_9STRA</name>
<comment type="caution">
    <text evidence="3">The sequence shown here is derived from an EMBL/GenBank/DDBJ whole genome shotgun (WGS) entry which is preliminary data.</text>
</comment>
<dbReference type="CDD" id="cd05233">
    <property type="entry name" value="SDR_c"/>
    <property type="match status" value="1"/>
</dbReference>
<dbReference type="InterPro" id="IPR036291">
    <property type="entry name" value="NAD(P)-bd_dom_sf"/>
</dbReference>
<dbReference type="InterPro" id="IPR002347">
    <property type="entry name" value="SDR_fam"/>
</dbReference>
<dbReference type="PANTHER" id="PTHR24321:SF8">
    <property type="entry name" value="ESTRADIOL 17-BETA-DEHYDROGENASE 8-RELATED"/>
    <property type="match status" value="1"/>
</dbReference>
<dbReference type="GO" id="GO:0016491">
    <property type="term" value="F:oxidoreductase activity"/>
    <property type="evidence" value="ECO:0007669"/>
    <property type="project" value="UniProtKB-KW"/>
</dbReference>
<accession>A0AAD8XX36</accession>
<dbReference type="PANTHER" id="PTHR24321">
    <property type="entry name" value="DEHYDROGENASES, SHORT CHAIN"/>
    <property type="match status" value="1"/>
</dbReference>